<gene>
    <name evidence="2" type="ORF">CP985_01170</name>
</gene>
<evidence type="ECO:0000313" key="3">
    <source>
        <dbReference type="Proteomes" id="UP000290092"/>
    </source>
</evidence>
<keyword evidence="3" id="KW-1185">Reference proteome</keyword>
<organism evidence="2 3">
    <name type="scientific">Malaciobacter mytili LMG 24559</name>
    <dbReference type="NCBI Taxonomy" id="1032238"/>
    <lineage>
        <taxon>Bacteria</taxon>
        <taxon>Pseudomonadati</taxon>
        <taxon>Campylobacterota</taxon>
        <taxon>Epsilonproteobacteria</taxon>
        <taxon>Campylobacterales</taxon>
        <taxon>Arcobacteraceae</taxon>
        <taxon>Malaciobacter</taxon>
    </lineage>
</organism>
<feature type="coiled-coil region" evidence="1">
    <location>
        <begin position="4"/>
        <end position="52"/>
    </location>
</feature>
<dbReference type="Proteomes" id="UP000290092">
    <property type="component" value="Unassembled WGS sequence"/>
</dbReference>
<proteinExistence type="predicted"/>
<reference evidence="2 3" key="1">
    <citation type="submission" date="2017-09" db="EMBL/GenBank/DDBJ databases">
        <title>Genomics of the genus Arcobacter.</title>
        <authorList>
            <person name="Perez-Cataluna A."/>
            <person name="Figueras M.J."/>
            <person name="Salas-Masso N."/>
        </authorList>
    </citation>
    <scope>NUCLEOTIDE SEQUENCE [LARGE SCALE GENOMIC DNA]</scope>
    <source>
        <strain evidence="2 3">CECT 7386</strain>
    </source>
</reference>
<accession>A0AAX2AK56</accession>
<evidence type="ECO:0008006" key="4">
    <source>
        <dbReference type="Google" id="ProtNLM"/>
    </source>
</evidence>
<comment type="caution">
    <text evidence="2">The sequence shown here is derived from an EMBL/GenBank/DDBJ whole genome shotgun (WGS) entry which is preliminary data.</text>
</comment>
<dbReference type="AlphaFoldDB" id="A0AAX2AK56"/>
<keyword evidence="1" id="KW-0175">Coiled coil</keyword>
<dbReference type="EMBL" id="NXID01000003">
    <property type="protein sequence ID" value="RXK16797.1"/>
    <property type="molecule type" value="Genomic_DNA"/>
</dbReference>
<evidence type="ECO:0000313" key="2">
    <source>
        <dbReference type="EMBL" id="RXK16797.1"/>
    </source>
</evidence>
<evidence type="ECO:0000256" key="1">
    <source>
        <dbReference type="SAM" id="Coils"/>
    </source>
</evidence>
<name>A0AAX2AK56_9BACT</name>
<protein>
    <recommendedName>
        <fullName evidence="4">Cell division protein ZapB</fullName>
    </recommendedName>
</protein>
<dbReference type="KEGG" id="amyt:AMYT_1250"/>
<sequence>MEIIKALDLKIEKLVHDYDRIKIENDVLRQELNELKNKNDELVRNNQDMLLRIDSAITLTKKGKKSDSETDFSY</sequence>